<sequence length="121" mass="13345">MAVSTRQRQMKGHAAWLAMAALALMAPPRLELPESHDGATMQRVGNERRVLAMPEARFEHVVSPVKLAPRPMHPVNPSTSTLERAVSEVTQAARPVERGAWRGVKWARLRACPPQGPPTRS</sequence>
<evidence type="ECO:0000313" key="2">
    <source>
        <dbReference type="Proteomes" id="UP000249061"/>
    </source>
</evidence>
<dbReference type="AlphaFoldDB" id="A0A2W5VWK4"/>
<name>A0A2W5VWK4_9BACT</name>
<comment type="caution">
    <text evidence="1">The sequence shown here is derived from an EMBL/GenBank/DDBJ whole genome shotgun (WGS) entry which is preliminary data.</text>
</comment>
<organism evidence="1 2">
    <name type="scientific">Archangium gephyra</name>
    <dbReference type="NCBI Taxonomy" id="48"/>
    <lineage>
        <taxon>Bacteria</taxon>
        <taxon>Pseudomonadati</taxon>
        <taxon>Myxococcota</taxon>
        <taxon>Myxococcia</taxon>
        <taxon>Myxococcales</taxon>
        <taxon>Cystobacterineae</taxon>
        <taxon>Archangiaceae</taxon>
        <taxon>Archangium</taxon>
    </lineage>
</organism>
<protein>
    <submittedName>
        <fullName evidence="1">Uncharacterized protein</fullName>
    </submittedName>
</protein>
<dbReference type="Proteomes" id="UP000249061">
    <property type="component" value="Unassembled WGS sequence"/>
</dbReference>
<reference evidence="1 2" key="1">
    <citation type="submission" date="2017-08" db="EMBL/GenBank/DDBJ databases">
        <title>Infants hospitalized years apart are colonized by the same room-sourced microbial strains.</title>
        <authorList>
            <person name="Brooks B."/>
            <person name="Olm M.R."/>
            <person name="Firek B.A."/>
            <person name="Baker R."/>
            <person name="Thomas B.C."/>
            <person name="Morowitz M.J."/>
            <person name="Banfield J.F."/>
        </authorList>
    </citation>
    <scope>NUCLEOTIDE SEQUENCE [LARGE SCALE GENOMIC DNA]</scope>
    <source>
        <strain evidence="1">S2_003_000_R2_14</strain>
    </source>
</reference>
<accession>A0A2W5VWK4</accession>
<proteinExistence type="predicted"/>
<evidence type="ECO:0000313" key="1">
    <source>
        <dbReference type="EMBL" id="PZR15021.1"/>
    </source>
</evidence>
<dbReference type="EMBL" id="QFQP01000006">
    <property type="protein sequence ID" value="PZR15021.1"/>
    <property type="molecule type" value="Genomic_DNA"/>
</dbReference>
<gene>
    <name evidence="1" type="ORF">DI536_09600</name>
</gene>